<name>A0AAV2Z020_9STRA</name>
<dbReference type="PANTHER" id="PTHR22870">
    <property type="entry name" value="REGULATOR OF CHROMOSOME CONDENSATION"/>
    <property type="match status" value="1"/>
</dbReference>
<dbReference type="InterPro" id="IPR000408">
    <property type="entry name" value="Reg_chr_condens"/>
</dbReference>
<dbReference type="InterPro" id="IPR009091">
    <property type="entry name" value="RCC1/BLIP-II"/>
</dbReference>
<comment type="caution">
    <text evidence="4">The sequence shown here is derived from an EMBL/GenBank/DDBJ whole genome shotgun (WGS) entry which is preliminary data.</text>
</comment>
<organism evidence="4 5">
    <name type="scientific">Lagenidium giganteum</name>
    <dbReference type="NCBI Taxonomy" id="4803"/>
    <lineage>
        <taxon>Eukaryota</taxon>
        <taxon>Sar</taxon>
        <taxon>Stramenopiles</taxon>
        <taxon>Oomycota</taxon>
        <taxon>Peronosporomycetes</taxon>
        <taxon>Pythiales</taxon>
        <taxon>Pythiaceae</taxon>
    </lineage>
</organism>
<evidence type="ECO:0000256" key="3">
    <source>
        <dbReference type="SAM" id="MobiDB-lite"/>
    </source>
</evidence>
<feature type="repeat" description="RCC1" evidence="2">
    <location>
        <begin position="421"/>
        <end position="473"/>
    </location>
</feature>
<dbReference type="PRINTS" id="PR00633">
    <property type="entry name" value="RCCNDNSATION"/>
</dbReference>
<evidence type="ECO:0000256" key="1">
    <source>
        <dbReference type="ARBA" id="ARBA00022737"/>
    </source>
</evidence>
<dbReference type="SUPFAM" id="SSF50985">
    <property type="entry name" value="RCC1/BLIP-II"/>
    <property type="match status" value="1"/>
</dbReference>
<dbReference type="Pfam" id="PF00415">
    <property type="entry name" value="RCC1"/>
    <property type="match status" value="5"/>
</dbReference>
<evidence type="ECO:0000256" key="2">
    <source>
        <dbReference type="PROSITE-ProRule" id="PRU00235"/>
    </source>
</evidence>
<feature type="region of interest" description="Disordered" evidence="3">
    <location>
        <begin position="63"/>
        <end position="88"/>
    </location>
</feature>
<dbReference type="PROSITE" id="PS50012">
    <property type="entry name" value="RCC1_3"/>
    <property type="match status" value="5"/>
</dbReference>
<feature type="repeat" description="RCC1" evidence="2">
    <location>
        <begin position="369"/>
        <end position="420"/>
    </location>
</feature>
<evidence type="ECO:0000313" key="4">
    <source>
        <dbReference type="EMBL" id="DBA00278.1"/>
    </source>
</evidence>
<proteinExistence type="predicted"/>
<reference evidence="4" key="2">
    <citation type="journal article" date="2023" name="Microbiol Resour">
        <title>Decontamination and Annotation of the Draft Genome Sequence of the Oomycete Lagenidium giganteum ARSEF 373.</title>
        <authorList>
            <person name="Morgan W.R."/>
            <person name="Tartar A."/>
        </authorList>
    </citation>
    <scope>NUCLEOTIDE SEQUENCE</scope>
    <source>
        <strain evidence="4">ARSEF 373</strain>
    </source>
</reference>
<dbReference type="Proteomes" id="UP001146120">
    <property type="component" value="Unassembled WGS sequence"/>
</dbReference>
<feature type="non-terminal residue" evidence="4">
    <location>
        <position position="1"/>
    </location>
</feature>
<gene>
    <name evidence="4" type="ORF">N0F65_007922</name>
</gene>
<keyword evidence="5" id="KW-1185">Reference proteome</keyword>
<feature type="repeat" description="RCC1" evidence="2">
    <location>
        <begin position="144"/>
        <end position="195"/>
    </location>
</feature>
<feature type="region of interest" description="Disordered" evidence="3">
    <location>
        <begin position="254"/>
        <end position="278"/>
    </location>
</feature>
<feature type="compositionally biased region" description="Basic and acidic residues" evidence="3">
    <location>
        <begin position="261"/>
        <end position="273"/>
    </location>
</feature>
<dbReference type="EMBL" id="DAKRPA010000067">
    <property type="protein sequence ID" value="DBA00278.1"/>
    <property type="molecule type" value="Genomic_DNA"/>
</dbReference>
<feature type="region of interest" description="Disordered" evidence="3">
    <location>
        <begin position="737"/>
        <end position="769"/>
    </location>
</feature>
<dbReference type="PANTHER" id="PTHR22870:SF360">
    <property type="entry name" value="ULTRAVIOLET-B RECEPTOR UVR8"/>
    <property type="match status" value="1"/>
</dbReference>
<dbReference type="InterPro" id="IPR051210">
    <property type="entry name" value="Ub_ligase/GEF_domain"/>
</dbReference>
<feature type="region of interest" description="Disordered" evidence="3">
    <location>
        <begin position="1"/>
        <end position="24"/>
    </location>
</feature>
<reference evidence="4" key="1">
    <citation type="submission" date="2022-11" db="EMBL/GenBank/DDBJ databases">
        <authorList>
            <person name="Morgan W.R."/>
            <person name="Tartar A."/>
        </authorList>
    </citation>
    <scope>NUCLEOTIDE SEQUENCE</scope>
    <source>
        <strain evidence="4">ARSEF 373</strain>
    </source>
</reference>
<feature type="repeat" description="RCC1" evidence="2">
    <location>
        <begin position="311"/>
        <end position="368"/>
    </location>
</feature>
<protein>
    <submittedName>
        <fullName evidence="4">Uncharacterized protein</fullName>
    </submittedName>
</protein>
<evidence type="ECO:0000313" key="5">
    <source>
        <dbReference type="Proteomes" id="UP001146120"/>
    </source>
</evidence>
<sequence length="888" mass="97068">GIFDAPKSPPQPFRDVVSPRSPASGLTNCSTVVAAVNVLVELAHAADKGWIAVAPLLPTRDSVNPPTSPPLHKSSSSAHGMLKKGTAPPGNDVHTYTLCVLGHLHDISQYGEPGVIREVPFKLDSAIAHVSCGVDWVCLLADNGRVYSMGSNTYGQLGQGHTTVAPQPKPLAFPTNKRIVRLSCGSLHGGLVCDNGELYMFGCGTYGRLGTGFQVSHSSPVQIRLTWTHLMAKSKTKLAAAAIAPVAIGARLPESELTVPEESHENNETHPEEDKDDNVFFTDVSCGDRHTLALGARKADIAMAGQLRVKNSIIAFGDGMNGRLGSGSESDQHSGAVITTFKSHNLGYVPNVVSVSAGAMHNAAVTSSGEVFTWGNGSDGQLGHNSWESEWIPREVEHLRNVSIASVRCGNKHTLAVSRSGMIYAWGRGLEGQLGTGGYHNCCLPQRIQITIDPSVLQQIHVETQMSMAGSTPAQQQQQQQLMLQHETRVVVRHIVARENFSMVLDEQDRLFCWGNNCSEQLGFAAEAQQSQHSSMVETSSSERTTTARCYSKPKQLWYMELRQPKRSGRSSTIRDQMTSMAIAQPRLGLSHLEAGDRFSVLVFKTKAGMNGGGVGGGSMASTALFAATYTNSKLKNRRSSSSMEQVPSNQLLETPTKWHFTLTDDLNPNDIPSKEAQYYNMMVNYKVRIRTPVPPRDDDDYEDERTLKEKQMGMSYMEQLFGSEAVRREKYRDKSISTLELRTPGVPSDRDYSKPNSSSRSPPRTAAPVKGLEVWLEKHSPTHPREQIYQFGTAERFPASPARERREMIARQRIAPFGSSTASRFGIPQKNDSPSDPIYPEQCSIVYPRSPQYGLGNAEHFSMVISRRLEGAKGQSPGPGTYDRHGG</sequence>
<feature type="region of interest" description="Disordered" evidence="3">
    <location>
        <begin position="869"/>
        <end position="888"/>
    </location>
</feature>
<keyword evidence="1" id="KW-0677">Repeat</keyword>
<accession>A0AAV2Z020</accession>
<dbReference type="AlphaFoldDB" id="A0AAV2Z020"/>
<feature type="repeat" description="RCC1" evidence="2">
    <location>
        <begin position="196"/>
        <end position="297"/>
    </location>
</feature>
<dbReference type="Gene3D" id="2.130.10.30">
    <property type="entry name" value="Regulator of chromosome condensation 1/beta-lactamase-inhibitor protein II"/>
    <property type="match status" value="2"/>
</dbReference>